<dbReference type="HOGENOM" id="CLU_2903054_0_0_6"/>
<dbReference type="Proteomes" id="UP000016714">
    <property type="component" value="Chromosome 1"/>
</dbReference>
<name>A0A2I3BZ28_VIBAX</name>
<protein>
    <submittedName>
        <fullName evidence="1">Uncharacterized protein</fullName>
    </submittedName>
</protein>
<evidence type="ECO:0000313" key="2">
    <source>
        <dbReference type="Proteomes" id="UP000016714"/>
    </source>
</evidence>
<accession>A0A2I3BZ28</accession>
<evidence type="ECO:0000313" key="1">
    <source>
        <dbReference type="EMBL" id="AGV16097.1"/>
    </source>
</evidence>
<sequence>MDYQLGEVTNFCVSHFISPRTEDVFHTLVAHSEPPRLLLAFQLRWTEKFDLFLLASFTGVFD</sequence>
<dbReference type="EMBL" id="CP006718">
    <property type="protein sequence ID" value="AGV16097.1"/>
    <property type="molecule type" value="Genomic_DNA"/>
</dbReference>
<organism evidence="1 2">
    <name type="scientific">Vibrio alginolyticus (strain ATCC 17749 / DSM 2171 / NBRC 15630 / NCIMB 1903 / NCTC 12160 / XII-53)</name>
    <dbReference type="NCBI Taxonomy" id="1219076"/>
    <lineage>
        <taxon>Bacteria</taxon>
        <taxon>Pseudomonadati</taxon>
        <taxon>Pseudomonadota</taxon>
        <taxon>Gammaproteobacteria</taxon>
        <taxon>Vibrionales</taxon>
        <taxon>Vibrionaceae</taxon>
        <taxon>Vibrio</taxon>
    </lineage>
</organism>
<proteinExistence type="predicted"/>
<gene>
    <name evidence="1" type="ORF">N646_0264</name>
</gene>
<dbReference type="KEGG" id="vag:N646_0264"/>
<dbReference type="AlphaFoldDB" id="A0A2I3BZ28"/>
<reference evidence="1 2" key="1">
    <citation type="journal article" date="2015" name="Genome Announc.">
        <title>Complete genome sequence of Vibrio alginolyticus ATCC 17749.</title>
        <authorList>
            <person name="Liu X.F."/>
            <person name="Cao Y."/>
            <person name="Zhang H.L."/>
            <person name="Chen Y.J."/>
            <person name="Hu C.J."/>
        </authorList>
    </citation>
    <scope>NUCLEOTIDE SEQUENCE [LARGE SCALE GENOMIC DNA]</scope>
    <source>
        <strain evidence="2">ATCC 17749 / DSM 2171 / NBRC 15630 / NCIMB 1903 / NCTC 12160 / XII-53</strain>
    </source>
</reference>